<sequence length="257" mass="29309">MTGRNAAAAAATAVVVAAANVQNVLPTAFNILLWCHTPLSKSNYIWWRDQFTSVLLVHDLGHLIDEKFVPPNKTIDDDIPNPDYNRWLKENYLVVGWIKATISPPICPVIRNEIFALDVWRKLEAALSPECKQYTRHIKDLLRTLKKTSDLSITNYIVQVKSLVDSLIASGTPVSEDDLIDHIIDGLGDEFNNFLYNLHFQRDSMTFQKVFGILLQEEHLLKRIKKSFVVDVIEGTALATSRDPRRNFKGRKYYQKG</sequence>
<gene>
    <name evidence="1" type="ORF">ZOSMA_399G00020</name>
</gene>
<protein>
    <recommendedName>
        <fullName evidence="3">Retrotransposon Copia-like N-terminal domain-containing protein</fullName>
    </recommendedName>
</protein>
<evidence type="ECO:0000313" key="1">
    <source>
        <dbReference type="EMBL" id="KMZ63803.1"/>
    </source>
</evidence>
<accession>A0A0K9P481</accession>
<dbReference type="STRING" id="29655.A0A0K9P481"/>
<dbReference type="Proteomes" id="UP000036987">
    <property type="component" value="Unassembled WGS sequence"/>
</dbReference>
<organism evidence="1 2">
    <name type="scientific">Zostera marina</name>
    <name type="common">Eelgrass</name>
    <dbReference type="NCBI Taxonomy" id="29655"/>
    <lineage>
        <taxon>Eukaryota</taxon>
        <taxon>Viridiplantae</taxon>
        <taxon>Streptophyta</taxon>
        <taxon>Embryophyta</taxon>
        <taxon>Tracheophyta</taxon>
        <taxon>Spermatophyta</taxon>
        <taxon>Magnoliopsida</taxon>
        <taxon>Liliopsida</taxon>
        <taxon>Zosteraceae</taxon>
        <taxon>Zostera</taxon>
    </lineage>
</organism>
<dbReference type="AlphaFoldDB" id="A0A0K9P481"/>
<dbReference type="PANTHER" id="PTHR47481">
    <property type="match status" value="1"/>
</dbReference>
<reference evidence="2" key="1">
    <citation type="journal article" date="2016" name="Nature">
        <title>The genome of the seagrass Zostera marina reveals angiosperm adaptation to the sea.</title>
        <authorList>
            <person name="Olsen J.L."/>
            <person name="Rouze P."/>
            <person name="Verhelst B."/>
            <person name="Lin Y.-C."/>
            <person name="Bayer T."/>
            <person name="Collen J."/>
            <person name="Dattolo E."/>
            <person name="De Paoli E."/>
            <person name="Dittami S."/>
            <person name="Maumus F."/>
            <person name="Michel G."/>
            <person name="Kersting A."/>
            <person name="Lauritano C."/>
            <person name="Lohaus R."/>
            <person name="Toepel M."/>
            <person name="Tonon T."/>
            <person name="Vanneste K."/>
            <person name="Amirebrahimi M."/>
            <person name="Brakel J."/>
            <person name="Bostroem C."/>
            <person name="Chovatia M."/>
            <person name="Grimwood J."/>
            <person name="Jenkins J.W."/>
            <person name="Jueterbock A."/>
            <person name="Mraz A."/>
            <person name="Stam W.T."/>
            <person name="Tice H."/>
            <person name="Bornberg-Bauer E."/>
            <person name="Green P.J."/>
            <person name="Pearson G.A."/>
            <person name="Procaccini G."/>
            <person name="Duarte C.M."/>
            <person name="Schmutz J."/>
            <person name="Reusch T.B.H."/>
            <person name="Van de Peer Y."/>
        </authorList>
    </citation>
    <scope>NUCLEOTIDE SEQUENCE [LARGE SCALE GENOMIC DNA]</scope>
    <source>
        <strain evidence="2">cv. Finnish</strain>
    </source>
</reference>
<comment type="caution">
    <text evidence="1">The sequence shown here is derived from an EMBL/GenBank/DDBJ whole genome shotgun (WGS) entry which is preliminary data.</text>
</comment>
<dbReference type="OMA" id="ANTHVTS"/>
<evidence type="ECO:0000313" key="2">
    <source>
        <dbReference type="Proteomes" id="UP000036987"/>
    </source>
</evidence>
<evidence type="ECO:0008006" key="3">
    <source>
        <dbReference type="Google" id="ProtNLM"/>
    </source>
</evidence>
<keyword evidence="2" id="KW-1185">Reference proteome</keyword>
<dbReference type="Pfam" id="PF14223">
    <property type="entry name" value="Retrotran_gag_2"/>
    <property type="match status" value="1"/>
</dbReference>
<dbReference type="OrthoDB" id="695165at2759"/>
<name>A0A0K9P481_ZOSMR</name>
<proteinExistence type="predicted"/>
<dbReference type="PANTHER" id="PTHR47481:SF31">
    <property type="entry name" value="OS01G0873500 PROTEIN"/>
    <property type="match status" value="1"/>
</dbReference>
<dbReference type="EMBL" id="LFYR01001211">
    <property type="protein sequence ID" value="KMZ63803.1"/>
    <property type="molecule type" value="Genomic_DNA"/>
</dbReference>